<accession>A0A7W9BQP1</accession>
<organism evidence="1 2">
    <name type="scientific">Sphingomonas prati</name>
    <dbReference type="NCBI Taxonomy" id="1843237"/>
    <lineage>
        <taxon>Bacteria</taxon>
        <taxon>Pseudomonadati</taxon>
        <taxon>Pseudomonadota</taxon>
        <taxon>Alphaproteobacteria</taxon>
        <taxon>Sphingomonadales</taxon>
        <taxon>Sphingomonadaceae</taxon>
        <taxon>Sphingomonas</taxon>
    </lineage>
</organism>
<reference evidence="1 2" key="1">
    <citation type="submission" date="2020-08" db="EMBL/GenBank/DDBJ databases">
        <title>Genomic Encyclopedia of Type Strains, Phase IV (KMG-IV): sequencing the most valuable type-strain genomes for metagenomic binning, comparative biology and taxonomic classification.</title>
        <authorList>
            <person name="Goeker M."/>
        </authorList>
    </citation>
    <scope>NUCLEOTIDE SEQUENCE [LARGE SCALE GENOMIC DNA]</scope>
    <source>
        <strain evidence="1 2">DSM 103336</strain>
    </source>
</reference>
<gene>
    <name evidence="1" type="ORF">FHS99_000715</name>
</gene>
<dbReference type="Gene3D" id="1.10.150.260">
    <property type="entry name" value="YozE SAM-like"/>
    <property type="match status" value="1"/>
</dbReference>
<sequence>MALKSAAVATGLEVDLSWCFAFEPPATWYDYGRIAGLGCLVTNTNDNGETFGAWLLVQKDREGWVGDLAKAARSDPEFPRMGSPEDVRTRLRETMAGPNVFEAVDDAEADWMHY</sequence>
<comment type="caution">
    <text evidence="1">The sequence shown here is derived from an EMBL/GenBank/DDBJ whole genome shotgun (WGS) entry which is preliminary data.</text>
</comment>
<dbReference type="AlphaFoldDB" id="A0A7W9BQP1"/>
<keyword evidence="2" id="KW-1185">Reference proteome</keyword>
<dbReference type="SUPFAM" id="SSF140652">
    <property type="entry name" value="YozE-like"/>
    <property type="match status" value="1"/>
</dbReference>
<protein>
    <submittedName>
        <fullName evidence="1">Uncharacterized protein</fullName>
    </submittedName>
</protein>
<name>A0A7W9BQP1_9SPHN</name>
<evidence type="ECO:0000313" key="2">
    <source>
        <dbReference type="Proteomes" id="UP000546701"/>
    </source>
</evidence>
<dbReference type="InterPro" id="IPR036806">
    <property type="entry name" value="YozE_SAM-like_sf"/>
</dbReference>
<dbReference type="Proteomes" id="UP000546701">
    <property type="component" value="Unassembled WGS sequence"/>
</dbReference>
<dbReference type="RefSeq" id="WP_229673603.1">
    <property type="nucleotide sequence ID" value="NZ_BMJP01000001.1"/>
</dbReference>
<proteinExistence type="predicted"/>
<evidence type="ECO:0000313" key="1">
    <source>
        <dbReference type="EMBL" id="MBB5728245.1"/>
    </source>
</evidence>
<dbReference type="EMBL" id="JACIJR010000002">
    <property type="protein sequence ID" value="MBB5728245.1"/>
    <property type="molecule type" value="Genomic_DNA"/>
</dbReference>